<sequence>MRQQYFIRASMIKTGITFPMSAAFVSVGLAFGNLRVALNRRNADDKLQVSRTPRVPLSLIDGDMMPSVYLRLFINLRLQVLPPDDGNLGCRHRQHHADLVL</sequence>
<gene>
    <name evidence="1" type="ORF">FHS21_004964</name>
</gene>
<organism evidence="1 2">
    <name type="scientific">Phyllobacterium trifolii</name>
    <dbReference type="NCBI Taxonomy" id="300193"/>
    <lineage>
        <taxon>Bacteria</taxon>
        <taxon>Pseudomonadati</taxon>
        <taxon>Pseudomonadota</taxon>
        <taxon>Alphaproteobacteria</taxon>
        <taxon>Hyphomicrobiales</taxon>
        <taxon>Phyllobacteriaceae</taxon>
        <taxon>Phyllobacterium</taxon>
    </lineage>
</organism>
<reference evidence="1 2" key="1">
    <citation type="submission" date="2020-08" db="EMBL/GenBank/DDBJ databases">
        <title>Genomic Encyclopedia of Type Strains, Phase III (KMG-III): the genomes of soil and plant-associated and newly described type strains.</title>
        <authorList>
            <person name="Whitman W."/>
        </authorList>
    </citation>
    <scope>NUCLEOTIDE SEQUENCE [LARGE SCALE GENOMIC DNA]</scope>
    <source>
        <strain evidence="1 2">CECT 7015</strain>
    </source>
</reference>
<dbReference type="Proteomes" id="UP000554520">
    <property type="component" value="Unassembled WGS sequence"/>
</dbReference>
<evidence type="ECO:0000313" key="2">
    <source>
        <dbReference type="Proteomes" id="UP000554520"/>
    </source>
</evidence>
<name>A0A839UBT8_9HYPH</name>
<dbReference type="AlphaFoldDB" id="A0A839UBT8"/>
<dbReference type="EMBL" id="JACHXN010000020">
    <property type="protein sequence ID" value="MBB3148516.1"/>
    <property type="molecule type" value="Genomic_DNA"/>
</dbReference>
<dbReference type="RefSeq" id="WP_183664367.1">
    <property type="nucleotide sequence ID" value="NZ_JACHXN010000020.1"/>
</dbReference>
<comment type="caution">
    <text evidence="1">The sequence shown here is derived from an EMBL/GenBank/DDBJ whole genome shotgun (WGS) entry which is preliminary data.</text>
</comment>
<accession>A0A839UBT8</accession>
<evidence type="ECO:0000313" key="1">
    <source>
        <dbReference type="EMBL" id="MBB3148516.1"/>
    </source>
</evidence>
<keyword evidence="2" id="KW-1185">Reference proteome</keyword>
<proteinExistence type="predicted"/>
<protein>
    <submittedName>
        <fullName evidence="1">Uncharacterized protein</fullName>
    </submittedName>
</protein>